<comment type="caution">
    <text evidence="2">The sequence shown here is derived from an EMBL/GenBank/DDBJ whole genome shotgun (WGS) entry which is preliminary data.</text>
</comment>
<dbReference type="Proteomes" id="UP000280296">
    <property type="component" value="Unassembled WGS sequence"/>
</dbReference>
<reference evidence="2 3" key="2">
    <citation type="submission" date="2019-01" db="EMBL/GenBank/DDBJ databases">
        <title>Tautonia sociabilis, a novel thermotolerant planctomycete of Isosphaeraceae family, isolated from a 4000 m deep subterranean habitat.</title>
        <authorList>
            <person name="Kovaleva O.L."/>
            <person name="Elcheninov A.G."/>
            <person name="Van Heerden E."/>
            <person name="Toshchakov S.V."/>
            <person name="Novikov A."/>
            <person name="Bonch-Osmolovskaya E.A."/>
            <person name="Kublanov I.V."/>
        </authorList>
    </citation>
    <scope>NUCLEOTIDE SEQUENCE [LARGE SCALE GENOMIC DNA]</scope>
    <source>
        <strain evidence="2 3">GM2012</strain>
    </source>
</reference>
<keyword evidence="3" id="KW-1185">Reference proteome</keyword>
<evidence type="ECO:0000313" key="3">
    <source>
        <dbReference type="Proteomes" id="UP000280296"/>
    </source>
</evidence>
<name>A0A432MKP9_9BACT</name>
<protein>
    <submittedName>
        <fullName evidence="2">Uncharacterized protein</fullName>
    </submittedName>
</protein>
<organism evidence="2 3">
    <name type="scientific">Tautonia sociabilis</name>
    <dbReference type="NCBI Taxonomy" id="2080755"/>
    <lineage>
        <taxon>Bacteria</taxon>
        <taxon>Pseudomonadati</taxon>
        <taxon>Planctomycetota</taxon>
        <taxon>Planctomycetia</taxon>
        <taxon>Isosphaerales</taxon>
        <taxon>Isosphaeraceae</taxon>
        <taxon>Tautonia</taxon>
    </lineage>
</organism>
<dbReference type="RefSeq" id="WP_126725124.1">
    <property type="nucleotide sequence ID" value="NZ_RYZH01000015.1"/>
</dbReference>
<feature type="compositionally biased region" description="Basic and acidic residues" evidence="1">
    <location>
        <begin position="181"/>
        <end position="194"/>
    </location>
</feature>
<feature type="compositionally biased region" description="Polar residues" evidence="1">
    <location>
        <begin position="198"/>
        <end position="209"/>
    </location>
</feature>
<sequence>MNLRERFMNLITKFLYGSLALKAQEEAQALHADAVRAAAEGLRSTMAAMEEAEQYLKGDDVDPARREIVSTFRVGVMLMSEQVTDMLRTPLSDDEVRKERLNAPFDRSTNSENGSAAAGGTLPVPGQGRGRGEGNNLSLPPPGRPDQAQTNGSSPPSAPPSSENAEPPKRRRGRPPGTGKRQREARERAAREAMEQQSRTAQQGDTNGS</sequence>
<gene>
    <name evidence="2" type="ORF">TsocGM_09790</name>
</gene>
<accession>A0A432MKP9</accession>
<proteinExistence type="predicted"/>
<evidence type="ECO:0000313" key="2">
    <source>
        <dbReference type="EMBL" id="RUL88003.1"/>
    </source>
</evidence>
<dbReference type="EMBL" id="RYZH01000015">
    <property type="protein sequence ID" value="RUL88003.1"/>
    <property type="molecule type" value="Genomic_DNA"/>
</dbReference>
<feature type="region of interest" description="Disordered" evidence="1">
    <location>
        <begin position="102"/>
        <end position="209"/>
    </location>
</feature>
<evidence type="ECO:0000256" key="1">
    <source>
        <dbReference type="SAM" id="MobiDB-lite"/>
    </source>
</evidence>
<reference evidence="2 3" key="1">
    <citation type="submission" date="2018-12" db="EMBL/GenBank/DDBJ databases">
        <authorList>
            <person name="Toschakov S.V."/>
        </authorList>
    </citation>
    <scope>NUCLEOTIDE SEQUENCE [LARGE SCALE GENOMIC DNA]</scope>
    <source>
        <strain evidence="2 3">GM2012</strain>
    </source>
</reference>
<dbReference type="AlphaFoldDB" id="A0A432MKP9"/>